<proteinExistence type="predicted"/>
<reference evidence="1 2" key="1">
    <citation type="journal article" date="2010" name="J. Bacteriol.">
        <title>Genome sequence of the oligotrophic marine Gammaproteobacterium HTCC2143, isolated from the Oregon Coast.</title>
        <authorList>
            <person name="Oh H.M."/>
            <person name="Kang I."/>
            <person name="Ferriera S."/>
            <person name="Giovannoni S.J."/>
            <person name="Cho J.C."/>
        </authorList>
    </citation>
    <scope>NUCLEOTIDE SEQUENCE [LARGE SCALE GENOMIC DNA]</scope>
    <source>
        <strain evidence="1 2">HTCC2143</strain>
    </source>
</reference>
<evidence type="ECO:0000313" key="1">
    <source>
        <dbReference type="EMBL" id="EAW32387.1"/>
    </source>
</evidence>
<name>A0Y8D3_9GAMM</name>
<dbReference type="STRING" id="247633.GP2143_14066"/>
<dbReference type="AlphaFoldDB" id="A0Y8D3"/>
<gene>
    <name evidence="1" type="ORF">GP2143_14066</name>
</gene>
<organism evidence="1 2">
    <name type="scientific">marine gamma proteobacterium HTCC2143</name>
    <dbReference type="NCBI Taxonomy" id="247633"/>
    <lineage>
        <taxon>Bacteria</taxon>
        <taxon>Pseudomonadati</taxon>
        <taxon>Pseudomonadota</taxon>
        <taxon>Gammaproteobacteria</taxon>
        <taxon>Cellvibrionales</taxon>
        <taxon>Spongiibacteraceae</taxon>
        <taxon>BD1-7 clade</taxon>
    </lineage>
</organism>
<sequence>MNLETAMTYGIFDKIDNSCWKTLSGVNGRNTFSAIVAPSYLAAVASAAAR</sequence>
<evidence type="ECO:0000313" key="2">
    <source>
        <dbReference type="Proteomes" id="UP000004931"/>
    </source>
</evidence>
<protein>
    <submittedName>
        <fullName evidence="1">Uncharacterized protein</fullName>
    </submittedName>
</protein>
<accession>A0Y8D3</accession>
<keyword evidence="2" id="KW-1185">Reference proteome</keyword>
<dbReference type="EMBL" id="AAVT01000001">
    <property type="protein sequence ID" value="EAW32387.1"/>
    <property type="molecule type" value="Genomic_DNA"/>
</dbReference>
<comment type="caution">
    <text evidence="1">The sequence shown here is derived from an EMBL/GenBank/DDBJ whole genome shotgun (WGS) entry which is preliminary data.</text>
</comment>
<dbReference type="Proteomes" id="UP000004931">
    <property type="component" value="Unassembled WGS sequence"/>
</dbReference>